<feature type="domain" description="Fido" evidence="1">
    <location>
        <begin position="79"/>
        <end position="192"/>
    </location>
</feature>
<organism evidence="2 3">
    <name type="scientific">Lacticaseibacillus paracasei</name>
    <name type="common">Lactobacillus paracasei</name>
    <dbReference type="NCBI Taxonomy" id="1597"/>
    <lineage>
        <taxon>Bacteria</taxon>
        <taxon>Bacillati</taxon>
        <taxon>Bacillota</taxon>
        <taxon>Bacilli</taxon>
        <taxon>Lactobacillales</taxon>
        <taxon>Lactobacillaceae</taxon>
        <taxon>Lacticaseibacillus</taxon>
    </lineage>
</organism>
<dbReference type="EMBL" id="CP050500">
    <property type="protein sequence ID" value="QOP54950.1"/>
    <property type="molecule type" value="Genomic_DNA"/>
</dbReference>
<dbReference type="Pfam" id="PF02661">
    <property type="entry name" value="Fic"/>
    <property type="match status" value="1"/>
</dbReference>
<dbReference type="Proteomes" id="UP000593972">
    <property type="component" value="Chromosome"/>
</dbReference>
<sequence>MEKKYVLFNYVSNKALIDLAHVALNGSNYELKGTEVADVYNSNDEWIYELKNGHEVIKSFFVIPNRGGKFLDVSALGRVNEQAESMFHEDSLYGIKDTQGLDRIVSSIFNGFGEEEFYPGVLRKATAYWYKLATTQMFYNGNKRTALFAAMQMLVSNGFVLNNLDGNDLYNKTVAIAAKQLSKEDLWEYVLKNTSPKYFKTKRDALNSESWIHFNFKMDKGTNLN</sequence>
<dbReference type="AlphaFoldDB" id="A0ABD7BQS9"/>
<dbReference type="InterPro" id="IPR053737">
    <property type="entry name" value="Type_II_TA_Toxin"/>
</dbReference>
<name>A0ABD7BQS9_LACPA</name>
<protein>
    <recommendedName>
        <fullName evidence="1">Fido domain-containing protein</fullName>
    </recommendedName>
</protein>
<evidence type="ECO:0000313" key="3">
    <source>
        <dbReference type="Proteomes" id="UP000593972"/>
    </source>
</evidence>
<evidence type="ECO:0000259" key="1">
    <source>
        <dbReference type="PROSITE" id="PS51459"/>
    </source>
</evidence>
<reference evidence="2 3" key="1">
    <citation type="submission" date="2020-03" db="EMBL/GenBank/DDBJ databases">
        <title>Complete genome sequence of Lactobacillus paracasei strain NFFJ04, isolated from animal feed.</title>
        <authorList>
            <person name="Jung J.Y."/>
        </authorList>
    </citation>
    <scope>NUCLEOTIDE SEQUENCE [LARGE SCALE GENOMIC DNA]</scope>
    <source>
        <strain evidence="2 3">NFFJ04</strain>
    </source>
</reference>
<dbReference type="RefSeq" id="WP_193137343.1">
    <property type="nucleotide sequence ID" value="NZ_CP045567.1"/>
</dbReference>
<proteinExistence type="predicted"/>
<gene>
    <name evidence="2" type="ORF">HCJ88_03815</name>
</gene>
<dbReference type="InterPro" id="IPR003812">
    <property type="entry name" value="Fido"/>
</dbReference>
<evidence type="ECO:0000313" key="2">
    <source>
        <dbReference type="EMBL" id="QOP54950.1"/>
    </source>
</evidence>
<dbReference type="Gene3D" id="1.20.120.1870">
    <property type="entry name" value="Fic/DOC protein, Fido domain"/>
    <property type="match status" value="1"/>
</dbReference>
<dbReference type="PROSITE" id="PS51459">
    <property type="entry name" value="FIDO"/>
    <property type="match status" value="1"/>
</dbReference>
<accession>A0ABD7BQS9</accession>